<proteinExistence type="predicted"/>
<evidence type="ECO:0000313" key="2">
    <source>
        <dbReference type="Proteomes" id="UP000789405"/>
    </source>
</evidence>
<organism evidence="1 2">
    <name type="scientific">Dentiscutata erythropus</name>
    <dbReference type="NCBI Taxonomy" id="1348616"/>
    <lineage>
        <taxon>Eukaryota</taxon>
        <taxon>Fungi</taxon>
        <taxon>Fungi incertae sedis</taxon>
        <taxon>Mucoromycota</taxon>
        <taxon>Glomeromycotina</taxon>
        <taxon>Glomeromycetes</taxon>
        <taxon>Diversisporales</taxon>
        <taxon>Gigasporaceae</taxon>
        <taxon>Dentiscutata</taxon>
    </lineage>
</organism>
<protein>
    <submittedName>
        <fullName evidence="1">22276_t:CDS:1</fullName>
    </submittedName>
</protein>
<evidence type="ECO:0000313" key="1">
    <source>
        <dbReference type="EMBL" id="CAG8675182.1"/>
    </source>
</evidence>
<gene>
    <name evidence="1" type="ORF">DERYTH_LOCUS11474</name>
</gene>
<accession>A0A9N9HCX3</accession>
<comment type="caution">
    <text evidence="1">The sequence shown here is derived from an EMBL/GenBank/DDBJ whole genome shotgun (WGS) entry which is preliminary data.</text>
</comment>
<dbReference type="EMBL" id="CAJVPY010007102">
    <property type="protein sequence ID" value="CAG8675182.1"/>
    <property type="molecule type" value="Genomic_DNA"/>
</dbReference>
<keyword evidence="2" id="KW-1185">Reference proteome</keyword>
<dbReference type="AlphaFoldDB" id="A0A9N9HCX3"/>
<reference evidence="1" key="1">
    <citation type="submission" date="2021-06" db="EMBL/GenBank/DDBJ databases">
        <authorList>
            <person name="Kallberg Y."/>
            <person name="Tangrot J."/>
            <person name="Rosling A."/>
        </authorList>
    </citation>
    <scope>NUCLEOTIDE SEQUENCE</scope>
    <source>
        <strain evidence="1">MA453B</strain>
    </source>
</reference>
<dbReference type="OrthoDB" id="2428166at2759"/>
<sequence>MNTVDSKKSKCDHCRLWYTEENFIGKNDKIVLSCNKCRTSIGNKNRIKAKENKDEEIKQRQSIACTRDQLVDFFLDSYDDFDNSEPCTQVLDINVADNILLQDDTQNQNSALLQEDILLLQNDIFQDDIMLQDDILSEDDALAQAFIVENEDVKSKKEELYLLLDRVKVIIDKNTQMPNAKQWIDCIDKNFNALRKMVDDCEQFDRKRNFLNTWEGRNHNTFWI</sequence>
<dbReference type="Proteomes" id="UP000789405">
    <property type="component" value="Unassembled WGS sequence"/>
</dbReference>
<name>A0A9N9HCX3_9GLOM</name>